<organism evidence="1 2">
    <name type="scientific">Dreissena polymorpha</name>
    <name type="common">Zebra mussel</name>
    <name type="synonym">Mytilus polymorpha</name>
    <dbReference type="NCBI Taxonomy" id="45954"/>
    <lineage>
        <taxon>Eukaryota</taxon>
        <taxon>Metazoa</taxon>
        <taxon>Spiralia</taxon>
        <taxon>Lophotrochozoa</taxon>
        <taxon>Mollusca</taxon>
        <taxon>Bivalvia</taxon>
        <taxon>Autobranchia</taxon>
        <taxon>Heteroconchia</taxon>
        <taxon>Euheterodonta</taxon>
        <taxon>Imparidentia</taxon>
        <taxon>Neoheterodontei</taxon>
        <taxon>Myida</taxon>
        <taxon>Dreissenoidea</taxon>
        <taxon>Dreissenidae</taxon>
        <taxon>Dreissena</taxon>
    </lineage>
</organism>
<protein>
    <submittedName>
        <fullName evidence="1">Uncharacterized protein</fullName>
    </submittedName>
</protein>
<dbReference type="Proteomes" id="UP000828390">
    <property type="component" value="Unassembled WGS sequence"/>
</dbReference>
<gene>
    <name evidence="1" type="ORF">DPMN_002408</name>
</gene>
<proteinExistence type="predicted"/>
<reference evidence="1" key="2">
    <citation type="submission" date="2020-11" db="EMBL/GenBank/DDBJ databases">
        <authorList>
            <person name="McCartney M.A."/>
            <person name="Auch B."/>
            <person name="Kono T."/>
            <person name="Mallez S."/>
            <person name="Becker A."/>
            <person name="Gohl D.M."/>
            <person name="Silverstein K.A.T."/>
            <person name="Koren S."/>
            <person name="Bechman K.B."/>
            <person name="Herman A."/>
            <person name="Abrahante J.E."/>
            <person name="Garbe J."/>
        </authorList>
    </citation>
    <scope>NUCLEOTIDE SEQUENCE</scope>
    <source>
        <strain evidence="1">Duluth1</strain>
        <tissue evidence="1">Whole animal</tissue>
    </source>
</reference>
<evidence type="ECO:0000313" key="1">
    <source>
        <dbReference type="EMBL" id="KAH3878512.1"/>
    </source>
</evidence>
<reference evidence="1" key="1">
    <citation type="journal article" date="2019" name="bioRxiv">
        <title>The Genome of the Zebra Mussel, Dreissena polymorpha: A Resource for Invasive Species Research.</title>
        <authorList>
            <person name="McCartney M.A."/>
            <person name="Auch B."/>
            <person name="Kono T."/>
            <person name="Mallez S."/>
            <person name="Zhang Y."/>
            <person name="Obille A."/>
            <person name="Becker A."/>
            <person name="Abrahante J.E."/>
            <person name="Garbe J."/>
            <person name="Badalamenti J.P."/>
            <person name="Herman A."/>
            <person name="Mangelson H."/>
            <person name="Liachko I."/>
            <person name="Sullivan S."/>
            <person name="Sone E.D."/>
            <person name="Koren S."/>
            <person name="Silverstein K.A.T."/>
            <person name="Beckman K.B."/>
            <person name="Gohl D.M."/>
        </authorList>
    </citation>
    <scope>NUCLEOTIDE SEQUENCE</scope>
    <source>
        <strain evidence="1">Duluth1</strain>
        <tissue evidence="1">Whole animal</tissue>
    </source>
</reference>
<dbReference type="EMBL" id="JAIWYP010000001">
    <property type="protein sequence ID" value="KAH3878512.1"/>
    <property type="molecule type" value="Genomic_DNA"/>
</dbReference>
<comment type="caution">
    <text evidence="1">The sequence shown here is derived from an EMBL/GenBank/DDBJ whole genome shotgun (WGS) entry which is preliminary data.</text>
</comment>
<dbReference type="AlphaFoldDB" id="A0A9D4MJ20"/>
<sequence>MRSLRDCEVVVRTLDRTQVKGSIGDCDVVVRTHERTCKGSIRDCEVLVRKHQSTRNDSLREKNLLKTIEHLSKCLPSMKKEIGHGRQYNIHNTIHSETLKSQHKKEKSHLNAYFEDNQNKEKYSKVLAKIISY</sequence>
<name>A0A9D4MJ20_DREPO</name>
<keyword evidence="2" id="KW-1185">Reference proteome</keyword>
<accession>A0A9D4MJ20</accession>
<evidence type="ECO:0000313" key="2">
    <source>
        <dbReference type="Proteomes" id="UP000828390"/>
    </source>
</evidence>